<dbReference type="InParanoid" id="A0A7J7DJD0"/>
<feature type="compositionally biased region" description="Basic and acidic residues" evidence="11">
    <location>
        <begin position="250"/>
        <end position="289"/>
    </location>
</feature>
<feature type="transmembrane region" description="Helical" evidence="10">
    <location>
        <begin position="180"/>
        <end position="201"/>
    </location>
</feature>
<keyword evidence="4" id="KW-1003">Cell membrane</keyword>
<dbReference type="GO" id="GO:0051119">
    <property type="term" value="F:sugar transmembrane transporter activity"/>
    <property type="evidence" value="ECO:0007669"/>
    <property type="project" value="InterPro"/>
</dbReference>
<keyword evidence="3 10" id="KW-0813">Transport</keyword>
<comment type="similarity">
    <text evidence="2 10">Belongs to the SWEET sugar transporter family.</text>
</comment>
<dbReference type="FunCoup" id="A0A7J7DJD0">
    <property type="interactions" value="1310"/>
</dbReference>
<comment type="subcellular location">
    <subcellularLocation>
        <location evidence="1 10">Cell membrane</location>
        <topology evidence="1 10">Multi-pass membrane protein</topology>
    </subcellularLocation>
</comment>
<dbReference type="AlphaFoldDB" id="A0A7J7DJD0"/>
<evidence type="ECO:0000256" key="4">
    <source>
        <dbReference type="ARBA" id="ARBA00022475"/>
    </source>
</evidence>
<feature type="transmembrane region" description="Helical" evidence="10">
    <location>
        <begin position="58"/>
        <end position="81"/>
    </location>
</feature>
<dbReference type="PANTHER" id="PTHR10791:SF222">
    <property type="entry name" value="BIDIRECTIONAL SUGAR TRANSPORTER SWEET15"/>
    <property type="match status" value="1"/>
</dbReference>
<sequence>MRGGGNIASVLVYLAPLTTFYRIYRKKSTQGFDSLPYLVPLFSAMLWLYYAMLKTDAFLLITINSFGCVIETIYISIYIAYATKDSRIFTIKVLAFMNMGAFSLIVLLAHFLSGGSTRVAVLGWICVAVSVSVFASPLSVVAQVIKTKSVEFLPINLTFFLTLTAITWFFYGLFVHDFCVALPNVIGFVLGLVQMLLYGFYRNAKSVKEENRIPENLKSVVILGTIGNSEVYPVDVQLYGKEIDTNGNGVKEEKQSEEQENNKENQNENIKEDEQTDEQQKSKEDECPV</sequence>
<feature type="transmembrane region" description="Helical" evidence="10">
    <location>
        <begin position="35"/>
        <end position="52"/>
    </location>
</feature>
<evidence type="ECO:0000256" key="8">
    <source>
        <dbReference type="ARBA" id="ARBA00022989"/>
    </source>
</evidence>
<evidence type="ECO:0000313" key="13">
    <source>
        <dbReference type="Proteomes" id="UP000593562"/>
    </source>
</evidence>
<evidence type="ECO:0000256" key="3">
    <source>
        <dbReference type="ARBA" id="ARBA00022448"/>
    </source>
</evidence>
<evidence type="ECO:0000256" key="2">
    <source>
        <dbReference type="ARBA" id="ARBA00007809"/>
    </source>
</evidence>
<name>A0A7J7DJD0_TRIWF</name>
<feature type="region of interest" description="Disordered" evidence="11">
    <location>
        <begin position="244"/>
        <end position="289"/>
    </location>
</feature>
<dbReference type="InterPro" id="IPR004316">
    <property type="entry name" value="SWEET_rpt"/>
</dbReference>
<evidence type="ECO:0000256" key="5">
    <source>
        <dbReference type="ARBA" id="ARBA00022597"/>
    </source>
</evidence>
<feature type="transmembrane region" description="Helical" evidence="10">
    <location>
        <begin position="119"/>
        <end position="141"/>
    </location>
</feature>
<feature type="transmembrane region" description="Helical" evidence="10">
    <location>
        <begin position="93"/>
        <end position="113"/>
    </location>
</feature>
<dbReference type="Pfam" id="PF03083">
    <property type="entry name" value="MtN3_slv"/>
    <property type="match status" value="2"/>
</dbReference>
<evidence type="ECO:0000256" key="9">
    <source>
        <dbReference type="ARBA" id="ARBA00023136"/>
    </source>
</evidence>
<dbReference type="Gene3D" id="1.20.1280.290">
    <property type="match status" value="2"/>
</dbReference>
<dbReference type="EMBL" id="JAAARO010000006">
    <property type="protein sequence ID" value="KAF5746399.1"/>
    <property type="molecule type" value="Genomic_DNA"/>
</dbReference>
<accession>A0A7J7DJD0</accession>
<evidence type="ECO:0000256" key="10">
    <source>
        <dbReference type="RuleBase" id="RU910715"/>
    </source>
</evidence>
<protein>
    <recommendedName>
        <fullName evidence="10">Bidirectional sugar transporter SWEET</fullName>
    </recommendedName>
</protein>
<evidence type="ECO:0000313" key="12">
    <source>
        <dbReference type="EMBL" id="KAF5746399.1"/>
    </source>
</evidence>
<dbReference type="PANTHER" id="PTHR10791">
    <property type="entry name" value="RAG1-ACTIVATING PROTEIN 1"/>
    <property type="match status" value="1"/>
</dbReference>
<dbReference type="GO" id="GO:0008515">
    <property type="term" value="F:sucrose transmembrane transporter activity"/>
    <property type="evidence" value="ECO:0007669"/>
    <property type="project" value="UniProtKB-ARBA"/>
</dbReference>
<dbReference type="GO" id="GO:0005886">
    <property type="term" value="C:plasma membrane"/>
    <property type="evidence" value="ECO:0007669"/>
    <property type="project" value="UniProtKB-SubCell"/>
</dbReference>
<keyword evidence="7" id="KW-0677">Repeat</keyword>
<gene>
    <name evidence="12" type="ORF">HS088_TW06G00570</name>
</gene>
<organism evidence="12 13">
    <name type="scientific">Tripterygium wilfordii</name>
    <name type="common">Thunder God vine</name>
    <dbReference type="NCBI Taxonomy" id="458696"/>
    <lineage>
        <taxon>Eukaryota</taxon>
        <taxon>Viridiplantae</taxon>
        <taxon>Streptophyta</taxon>
        <taxon>Embryophyta</taxon>
        <taxon>Tracheophyta</taxon>
        <taxon>Spermatophyta</taxon>
        <taxon>Magnoliopsida</taxon>
        <taxon>eudicotyledons</taxon>
        <taxon>Gunneridae</taxon>
        <taxon>Pentapetalae</taxon>
        <taxon>rosids</taxon>
        <taxon>fabids</taxon>
        <taxon>Celastrales</taxon>
        <taxon>Celastraceae</taxon>
        <taxon>Tripterygium</taxon>
    </lineage>
</organism>
<dbReference type="InterPro" id="IPR047664">
    <property type="entry name" value="SWEET"/>
</dbReference>
<keyword evidence="6 10" id="KW-0812">Transmembrane</keyword>
<keyword evidence="9 10" id="KW-0472">Membrane</keyword>
<keyword evidence="8 10" id="KW-1133">Transmembrane helix</keyword>
<dbReference type="Proteomes" id="UP000593562">
    <property type="component" value="Unassembled WGS sequence"/>
</dbReference>
<keyword evidence="5 10" id="KW-0762">Sugar transport</keyword>
<evidence type="ECO:0000256" key="11">
    <source>
        <dbReference type="SAM" id="MobiDB-lite"/>
    </source>
</evidence>
<comment type="caution">
    <text evidence="12">The sequence shown here is derived from an EMBL/GenBank/DDBJ whole genome shotgun (WGS) entry which is preliminary data.</text>
</comment>
<feature type="transmembrane region" description="Helical" evidence="10">
    <location>
        <begin position="153"/>
        <end position="174"/>
    </location>
</feature>
<comment type="function">
    <text evidence="10">Mediates both low-affinity uptake and efflux of sugar across the membrane.</text>
</comment>
<dbReference type="FunFam" id="1.20.1280.290:FF:000001">
    <property type="entry name" value="Bidirectional sugar transporter SWEET"/>
    <property type="match status" value="1"/>
</dbReference>
<dbReference type="FunFam" id="1.20.1280.290:FF:000003">
    <property type="entry name" value="Bidirectional sugar transporter SWEET"/>
    <property type="match status" value="1"/>
</dbReference>
<feature type="transmembrane region" description="Helical" evidence="10">
    <location>
        <begin position="6"/>
        <end position="23"/>
    </location>
</feature>
<keyword evidence="13" id="KW-1185">Reference proteome</keyword>
<evidence type="ECO:0000256" key="6">
    <source>
        <dbReference type="ARBA" id="ARBA00022692"/>
    </source>
</evidence>
<reference evidence="12 13" key="1">
    <citation type="journal article" date="2020" name="Nat. Commun.">
        <title>Genome of Tripterygium wilfordii and identification of cytochrome P450 involved in triptolide biosynthesis.</title>
        <authorList>
            <person name="Tu L."/>
            <person name="Su P."/>
            <person name="Zhang Z."/>
            <person name="Gao L."/>
            <person name="Wang J."/>
            <person name="Hu T."/>
            <person name="Zhou J."/>
            <person name="Zhang Y."/>
            <person name="Zhao Y."/>
            <person name="Liu Y."/>
            <person name="Song Y."/>
            <person name="Tong Y."/>
            <person name="Lu Y."/>
            <person name="Yang J."/>
            <person name="Xu C."/>
            <person name="Jia M."/>
            <person name="Peters R.J."/>
            <person name="Huang L."/>
            <person name="Gao W."/>
        </authorList>
    </citation>
    <scope>NUCLEOTIDE SEQUENCE [LARGE SCALE GENOMIC DNA]</scope>
    <source>
        <strain evidence="13">cv. XIE 37</strain>
        <tissue evidence="12">Leaf</tissue>
    </source>
</reference>
<evidence type="ECO:0000256" key="7">
    <source>
        <dbReference type="ARBA" id="ARBA00022737"/>
    </source>
</evidence>
<proteinExistence type="inferred from homology"/>
<evidence type="ECO:0000256" key="1">
    <source>
        <dbReference type="ARBA" id="ARBA00004651"/>
    </source>
</evidence>